<dbReference type="PANTHER" id="PTHR14084">
    <property type="entry name" value="KYNURENINASE"/>
    <property type="match status" value="1"/>
</dbReference>
<comment type="catalytic activity">
    <reaction evidence="5">
        <text>3-hydroxy-L-kynurenine + H2O = 3-hydroxyanthranilate + L-alanine + H(+)</text>
        <dbReference type="Rhea" id="RHEA:25143"/>
        <dbReference type="ChEBI" id="CHEBI:15377"/>
        <dbReference type="ChEBI" id="CHEBI:15378"/>
        <dbReference type="ChEBI" id="CHEBI:36559"/>
        <dbReference type="ChEBI" id="CHEBI:57972"/>
        <dbReference type="ChEBI" id="CHEBI:58125"/>
        <dbReference type="EC" id="3.7.1.3"/>
    </reaction>
</comment>
<keyword evidence="3 4" id="KW-0663">Pyridoxal phosphate</keyword>
<dbReference type="Gene3D" id="3.40.640.10">
    <property type="entry name" value="Type I PLP-dependent aspartate aminotransferase-like (Major domain)"/>
    <property type="match status" value="1"/>
</dbReference>
<dbReference type="STRING" id="667725.A0A0L0FWZ9"/>
<proteinExistence type="inferred from homology"/>
<dbReference type="GO" id="GO:0097053">
    <property type="term" value="P:L-kynurenine catabolic process"/>
    <property type="evidence" value="ECO:0007669"/>
    <property type="project" value="UniProtKB-UniRule"/>
</dbReference>
<dbReference type="GeneID" id="25907653"/>
<evidence type="ECO:0000313" key="7">
    <source>
        <dbReference type="Proteomes" id="UP000054560"/>
    </source>
</evidence>
<comment type="catalytic activity">
    <reaction evidence="4 5">
        <text>L-kynurenine + H2O = anthranilate + L-alanine + H(+)</text>
        <dbReference type="Rhea" id="RHEA:16813"/>
        <dbReference type="ChEBI" id="CHEBI:15377"/>
        <dbReference type="ChEBI" id="CHEBI:15378"/>
        <dbReference type="ChEBI" id="CHEBI:16567"/>
        <dbReference type="ChEBI" id="CHEBI:57959"/>
        <dbReference type="ChEBI" id="CHEBI:57972"/>
        <dbReference type="EC" id="3.7.1.3"/>
    </reaction>
</comment>
<dbReference type="eggNOG" id="KOG3846">
    <property type="taxonomic scope" value="Eukaryota"/>
</dbReference>
<dbReference type="AlphaFoldDB" id="A0A0L0FWZ9"/>
<evidence type="ECO:0000256" key="4">
    <source>
        <dbReference type="HAMAP-Rule" id="MF_03017"/>
    </source>
</evidence>
<dbReference type="GO" id="GO:0005737">
    <property type="term" value="C:cytoplasm"/>
    <property type="evidence" value="ECO:0007669"/>
    <property type="project" value="UniProtKB-SubCell"/>
</dbReference>
<dbReference type="InterPro" id="IPR010111">
    <property type="entry name" value="Kynureninase"/>
</dbReference>
<dbReference type="PIRSF" id="PIRSF038800">
    <property type="entry name" value="KYNU"/>
    <property type="match status" value="1"/>
</dbReference>
<feature type="binding site" evidence="4">
    <location>
        <position position="274"/>
    </location>
    <ligand>
        <name>pyridoxal 5'-phosphate</name>
        <dbReference type="ChEBI" id="CHEBI:597326"/>
    </ligand>
</feature>
<accession>A0A0L0FWZ9</accession>
<feature type="binding site" evidence="4">
    <location>
        <begin position="167"/>
        <end position="170"/>
    </location>
    <ligand>
        <name>pyridoxal 5'-phosphate</name>
        <dbReference type="ChEBI" id="CHEBI:597326"/>
    </ligand>
</feature>
<comment type="similarity">
    <text evidence="4 5">Belongs to the kynureninase family.</text>
</comment>
<evidence type="ECO:0000256" key="3">
    <source>
        <dbReference type="ARBA" id="ARBA00022898"/>
    </source>
</evidence>
<comment type="caution">
    <text evidence="4">Lacks conserved residue(s) required for the propagation of feature annotation.</text>
</comment>
<dbReference type="GO" id="GO:0034354">
    <property type="term" value="P:'de novo' NAD+ biosynthetic process from L-tryptophan"/>
    <property type="evidence" value="ECO:0007669"/>
    <property type="project" value="UniProtKB-UniRule"/>
</dbReference>
<feature type="binding site" evidence="4">
    <location>
        <position position="305"/>
    </location>
    <ligand>
        <name>pyridoxal 5'-phosphate</name>
        <dbReference type="ChEBI" id="CHEBI:597326"/>
    </ligand>
</feature>
<dbReference type="InterPro" id="IPR015424">
    <property type="entry name" value="PyrdxlP-dep_Trfase"/>
</dbReference>
<comment type="subcellular location">
    <subcellularLocation>
        <location evidence="4 5">Cytoplasm</location>
    </subcellularLocation>
</comment>
<dbReference type="OrthoDB" id="5978656at2759"/>
<organism evidence="6 7">
    <name type="scientific">Sphaeroforma arctica JP610</name>
    <dbReference type="NCBI Taxonomy" id="667725"/>
    <lineage>
        <taxon>Eukaryota</taxon>
        <taxon>Ichthyosporea</taxon>
        <taxon>Ichthyophonida</taxon>
        <taxon>Sphaeroforma</taxon>
    </lineage>
</organism>
<dbReference type="GO" id="GO:0030170">
    <property type="term" value="F:pyridoxal phosphate binding"/>
    <property type="evidence" value="ECO:0007669"/>
    <property type="project" value="UniProtKB-UniRule"/>
</dbReference>
<evidence type="ECO:0000256" key="1">
    <source>
        <dbReference type="ARBA" id="ARBA00022642"/>
    </source>
</evidence>
<dbReference type="UniPathway" id="UPA00253">
    <property type="reaction ID" value="UER00329"/>
</dbReference>
<dbReference type="EMBL" id="KQ242143">
    <property type="protein sequence ID" value="KNC80488.1"/>
    <property type="molecule type" value="Genomic_DNA"/>
</dbReference>
<keyword evidence="7" id="KW-1185">Reference proteome</keyword>
<evidence type="ECO:0000256" key="2">
    <source>
        <dbReference type="ARBA" id="ARBA00022801"/>
    </source>
</evidence>
<comment type="cofactor">
    <cofactor evidence="4 5">
        <name>pyridoxal 5'-phosphate</name>
        <dbReference type="ChEBI" id="CHEBI:597326"/>
    </cofactor>
</comment>
<dbReference type="Proteomes" id="UP000054560">
    <property type="component" value="Unassembled WGS sequence"/>
</dbReference>
<dbReference type="GO" id="GO:0030429">
    <property type="term" value="F:kynureninase activity"/>
    <property type="evidence" value="ECO:0007669"/>
    <property type="project" value="UniProtKB-UniRule"/>
</dbReference>
<dbReference type="EMBL" id="KQ242143">
    <property type="protein sequence ID" value="KNC80487.1"/>
    <property type="molecule type" value="Genomic_DNA"/>
</dbReference>
<dbReference type="Gene3D" id="3.90.1150.10">
    <property type="entry name" value="Aspartate Aminotransferase, domain 1"/>
    <property type="match status" value="1"/>
</dbReference>
<comment type="pathway">
    <text evidence="4 5">Amino-acid degradation; L-kynurenine degradation; L-alanine and anthranilate from L-kynurenine: step 1/1.</text>
</comment>
<keyword evidence="2 4" id="KW-0378">Hydrolase</keyword>
<dbReference type="GO" id="GO:0043420">
    <property type="term" value="P:anthranilate metabolic process"/>
    <property type="evidence" value="ECO:0007669"/>
    <property type="project" value="UniProtKB-UniRule"/>
</dbReference>
<keyword evidence="4 5" id="KW-0963">Cytoplasm</keyword>
<comment type="subunit">
    <text evidence="4 5">Homodimer.</text>
</comment>
<evidence type="ECO:0000313" key="6">
    <source>
        <dbReference type="EMBL" id="KNC80488.1"/>
    </source>
</evidence>
<dbReference type="PANTHER" id="PTHR14084:SF0">
    <property type="entry name" value="KYNURENINASE"/>
    <property type="match status" value="1"/>
</dbReference>
<evidence type="ECO:0000256" key="5">
    <source>
        <dbReference type="PIRNR" id="PIRNR038800"/>
    </source>
</evidence>
<dbReference type="NCBIfam" id="TIGR01814">
    <property type="entry name" value="kynureninase"/>
    <property type="match status" value="1"/>
</dbReference>
<dbReference type="InterPro" id="IPR015422">
    <property type="entry name" value="PyrdxlP-dep_Trfase_small"/>
</dbReference>
<feature type="binding site" evidence="4">
    <location>
        <position position="249"/>
    </location>
    <ligand>
        <name>pyridoxal 5'-phosphate</name>
        <dbReference type="ChEBI" id="CHEBI:597326"/>
    </ligand>
</feature>
<feature type="binding site" evidence="4">
    <location>
        <position position="139"/>
    </location>
    <ligand>
        <name>pyridoxal 5'-phosphate</name>
        <dbReference type="ChEBI" id="CHEBI:597326"/>
    </ligand>
</feature>
<dbReference type="EC" id="3.7.1.3" evidence="4 5"/>
<keyword evidence="1 4" id="KW-0662">Pyridine nucleotide biosynthesis</keyword>
<comment type="function">
    <text evidence="4 5">Catalyzes the cleavage of L-kynurenine (L-Kyn) and L-3-hydroxykynurenine (L-3OHKyn) into anthranilic acid (AA) and 3-hydroxyanthranilic acid (3-OHAA), respectively.</text>
</comment>
<feature type="binding site" evidence="4">
    <location>
        <position position="252"/>
    </location>
    <ligand>
        <name>pyridoxal 5'-phosphate</name>
        <dbReference type="ChEBI" id="CHEBI:597326"/>
    </ligand>
</feature>
<dbReference type="UniPathway" id="UPA00334">
    <property type="reaction ID" value="UER00455"/>
</dbReference>
<feature type="modified residue" description="N6-(pyridoxal phosphate)lysine" evidence="4">
    <location>
        <position position="275"/>
    </location>
</feature>
<gene>
    <name evidence="4" type="primary">KYNU</name>
    <name evidence="6" type="ORF">SARC_07149</name>
</gene>
<dbReference type="RefSeq" id="XP_014154389.1">
    <property type="nucleotide sequence ID" value="XM_014298914.1"/>
</dbReference>
<dbReference type="FunFam" id="3.40.640.10:FF:000031">
    <property type="entry name" value="Kynureninase"/>
    <property type="match status" value="1"/>
</dbReference>
<feature type="binding site" evidence="4">
    <location>
        <position position="333"/>
    </location>
    <ligand>
        <name>pyridoxal 5'-phosphate</name>
        <dbReference type="ChEBI" id="CHEBI:597326"/>
    </ligand>
</feature>
<sequence length="456" mass="51185">MAVTDASHAVLNQRANQAGLEVNSKEFAELLNKDDSIAHLRSEYHIPKNSGLYEVRKDMIPDSEWEKECIYLCGNSLGLQPKGTQPLVNEELLKWQRRGVQGHFDDSERRWVDIAEQSAGDMAKIVGADESEVVIMNTLTVNLHLMLASFYTPTDTRCKILIENKAFPSDHYAVRSQVKSRGYDPDTDVILVDTEGVDGNAKLIEAIKLHGDDIALVLLPGVQYYLGDAFDMKAITSVARQMGCVVGWDLAHAVGNIELQLHDWDLDFAVWCTYKYLNSGPGGIAGAFVHSRHHSNPELPRLTGWWSHNLKTRFKMDNEMDKISNAAAYAMSNPPMLQVVSLRASLNVFNMTSMKDLRSKSVMLTGYLDLLLSKIPIVQKNIKSLTSSDRTKRGCQLSLFCKVPVRPIFEFLEHSGVVCDLREPDVIRIAPVPMYNNFTDCYQFAQVLKSALEHHS</sequence>
<dbReference type="Pfam" id="PF22580">
    <property type="entry name" value="KYNU_C"/>
    <property type="match status" value="1"/>
</dbReference>
<dbReference type="SUPFAM" id="SSF53383">
    <property type="entry name" value="PLP-dependent transferases"/>
    <property type="match status" value="1"/>
</dbReference>
<dbReference type="GO" id="GO:0019441">
    <property type="term" value="P:L-tryptophan catabolic process to kynurenine"/>
    <property type="evidence" value="ECO:0007669"/>
    <property type="project" value="TreeGrafter"/>
</dbReference>
<dbReference type="HAMAP" id="MF_01970">
    <property type="entry name" value="Kynureninase"/>
    <property type="match status" value="1"/>
</dbReference>
<dbReference type="InterPro" id="IPR015421">
    <property type="entry name" value="PyrdxlP-dep_Trfase_major"/>
</dbReference>
<dbReference type="GO" id="GO:0019805">
    <property type="term" value="P:quinolinate biosynthetic process"/>
    <property type="evidence" value="ECO:0007669"/>
    <property type="project" value="UniProtKB-UniRule"/>
</dbReference>
<reference evidence="6 7" key="1">
    <citation type="submission" date="2011-02" db="EMBL/GenBank/DDBJ databases">
        <title>The Genome Sequence of Sphaeroforma arctica JP610.</title>
        <authorList>
            <consortium name="The Broad Institute Genome Sequencing Platform"/>
            <person name="Russ C."/>
            <person name="Cuomo C."/>
            <person name="Young S.K."/>
            <person name="Zeng Q."/>
            <person name="Gargeya S."/>
            <person name="Alvarado L."/>
            <person name="Berlin A."/>
            <person name="Chapman S.B."/>
            <person name="Chen Z."/>
            <person name="Freedman E."/>
            <person name="Gellesch M."/>
            <person name="Goldberg J."/>
            <person name="Griggs A."/>
            <person name="Gujja S."/>
            <person name="Heilman E."/>
            <person name="Heiman D."/>
            <person name="Howarth C."/>
            <person name="Mehta T."/>
            <person name="Neiman D."/>
            <person name="Pearson M."/>
            <person name="Roberts A."/>
            <person name="Saif S."/>
            <person name="Shea T."/>
            <person name="Shenoy N."/>
            <person name="Sisk P."/>
            <person name="Stolte C."/>
            <person name="Sykes S."/>
            <person name="White J."/>
            <person name="Yandava C."/>
            <person name="Burger G."/>
            <person name="Gray M.W."/>
            <person name="Holland P.W.H."/>
            <person name="King N."/>
            <person name="Lang F.B.F."/>
            <person name="Roger A.J."/>
            <person name="Ruiz-Trillo I."/>
            <person name="Haas B."/>
            <person name="Nusbaum C."/>
            <person name="Birren B."/>
        </authorList>
    </citation>
    <scope>NUCLEOTIDE SEQUENCE [LARGE SCALE GENOMIC DNA]</scope>
    <source>
        <strain evidence="6 7">JP610</strain>
    </source>
</reference>
<name>A0A0L0FWZ9_9EUKA</name>
<protein>
    <recommendedName>
        <fullName evidence="4 5">Kynureninase</fullName>
        <ecNumber evidence="4 5">3.7.1.3</ecNumber>
    </recommendedName>
    <alternativeName>
        <fullName evidence="4">L-kynurenine hydrolase</fullName>
    </alternativeName>
</protein>
<comment type="pathway">
    <text evidence="4 5">Cofactor biosynthesis; NAD(+) biosynthesis; quinolinate from L-kynurenine: step 2/3.</text>
</comment>
<feature type="binding site" evidence="4">
    <location>
        <position position="140"/>
    </location>
    <ligand>
        <name>pyridoxal 5'-phosphate</name>
        <dbReference type="ChEBI" id="CHEBI:597326"/>
    </ligand>
</feature>
<dbReference type="RefSeq" id="XP_014154390.1">
    <property type="nucleotide sequence ID" value="XM_014298915.1"/>
</dbReference>